<dbReference type="Pfam" id="PF14693">
    <property type="entry name" value="Ribosomal_TL5_C"/>
    <property type="match status" value="1"/>
</dbReference>
<keyword evidence="3" id="KW-0689">Ribosomal protein</keyword>
<dbReference type="InterPro" id="IPR029751">
    <property type="entry name" value="Ribosomal_L25_dom"/>
</dbReference>
<dbReference type="AlphaFoldDB" id="A0A3B0VE83"/>
<dbReference type="InterPro" id="IPR011035">
    <property type="entry name" value="Ribosomal_bL25/Gln-tRNA_synth"/>
</dbReference>
<dbReference type="GO" id="GO:0003735">
    <property type="term" value="F:structural constituent of ribosome"/>
    <property type="evidence" value="ECO:0007669"/>
    <property type="project" value="InterPro"/>
</dbReference>
<evidence type="ECO:0000259" key="7">
    <source>
        <dbReference type="Pfam" id="PF14693"/>
    </source>
</evidence>
<evidence type="ECO:0000256" key="5">
    <source>
        <dbReference type="SAM" id="MobiDB-lite"/>
    </source>
</evidence>
<dbReference type="Pfam" id="PF01386">
    <property type="entry name" value="Ribosomal_L25p"/>
    <property type="match status" value="1"/>
</dbReference>
<dbReference type="InterPro" id="IPR037121">
    <property type="entry name" value="Ribosomal_bL25_C"/>
</dbReference>
<keyword evidence="4" id="KW-0687">Ribonucleoprotein</keyword>
<reference evidence="8" key="1">
    <citation type="submission" date="2018-06" db="EMBL/GenBank/DDBJ databases">
        <authorList>
            <person name="Zhirakovskaya E."/>
        </authorList>
    </citation>
    <scope>NUCLEOTIDE SEQUENCE</scope>
</reference>
<keyword evidence="1" id="KW-0699">rRNA-binding</keyword>
<feature type="domain" description="Large ribosomal subunit protein bL25 beta" evidence="7">
    <location>
        <begin position="104"/>
        <end position="182"/>
    </location>
</feature>
<evidence type="ECO:0000256" key="2">
    <source>
        <dbReference type="ARBA" id="ARBA00022884"/>
    </source>
</evidence>
<dbReference type="CDD" id="cd00495">
    <property type="entry name" value="Ribosomal_L25_TL5_CTC"/>
    <property type="match status" value="1"/>
</dbReference>
<dbReference type="InterPro" id="IPR020930">
    <property type="entry name" value="Ribosomal_uL5_bac-type"/>
</dbReference>
<dbReference type="SUPFAM" id="SSF50715">
    <property type="entry name" value="Ribosomal protein L25-like"/>
    <property type="match status" value="1"/>
</dbReference>
<evidence type="ECO:0000313" key="8">
    <source>
        <dbReference type="EMBL" id="VAW36587.1"/>
    </source>
</evidence>
<proteinExistence type="inferred from homology"/>
<evidence type="ECO:0000259" key="6">
    <source>
        <dbReference type="Pfam" id="PF01386"/>
    </source>
</evidence>
<protein>
    <submittedName>
        <fullName evidence="8">Uncharacterized protein</fullName>
    </submittedName>
</protein>
<feature type="domain" description="Large ribosomal subunit protein bL25 L25" evidence="6">
    <location>
        <begin position="6"/>
        <end position="93"/>
    </location>
</feature>
<evidence type="ECO:0000256" key="4">
    <source>
        <dbReference type="ARBA" id="ARBA00023274"/>
    </source>
</evidence>
<gene>
    <name evidence="8" type="ORF">MNBD_DELTA03-221</name>
</gene>
<feature type="compositionally biased region" description="Acidic residues" evidence="5">
    <location>
        <begin position="190"/>
        <end position="199"/>
    </location>
</feature>
<sequence>MLQYDLSAQVRNKFGKGANRCLRSSGATPAVLYGSHIDPVHLQFDCKDLTHTLLQMQRRNAIFSLDIAGVKRHVMLKEIQTKPVDDSLLHVDFHEIKLDTPTAFEVPLKFNGKAKGVDLGGELHIGLPFVTLQGLPLDIPDYIEIDISSLNIGDQISCDALEIPANIEIKNDKDAVCIAVVHATVKASDFEDEEAEDETAAQPESEKTE</sequence>
<dbReference type="PANTHER" id="PTHR33284">
    <property type="entry name" value="RIBOSOMAL PROTEIN L25/GLN-TRNA SYNTHETASE, ANTI-CODON-BINDING DOMAIN-CONTAINING PROTEIN"/>
    <property type="match status" value="1"/>
</dbReference>
<dbReference type="GO" id="GO:0008097">
    <property type="term" value="F:5S rRNA binding"/>
    <property type="evidence" value="ECO:0007669"/>
    <property type="project" value="InterPro"/>
</dbReference>
<name>A0A3B0VE83_9ZZZZ</name>
<dbReference type="EMBL" id="UOEX01000176">
    <property type="protein sequence ID" value="VAW36587.1"/>
    <property type="molecule type" value="Genomic_DNA"/>
</dbReference>
<dbReference type="InterPro" id="IPR020056">
    <property type="entry name" value="Rbsml_bL25/Gln-tRNA_synth_N"/>
</dbReference>
<evidence type="ECO:0000256" key="3">
    <source>
        <dbReference type="ARBA" id="ARBA00022980"/>
    </source>
</evidence>
<organism evidence="8">
    <name type="scientific">hydrothermal vent metagenome</name>
    <dbReference type="NCBI Taxonomy" id="652676"/>
    <lineage>
        <taxon>unclassified sequences</taxon>
        <taxon>metagenomes</taxon>
        <taxon>ecological metagenomes</taxon>
    </lineage>
</organism>
<dbReference type="Gene3D" id="2.40.240.10">
    <property type="entry name" value="Ribosomal Protein L25, Chain P"/>
    <property type="match status" value="1"/>
</dbReference>
<feature type="region of interest" description="Disordered" evidence="5">
    <location>
        <begin position="189"/>
        <end position="209"/>
    </location>
</feature>
<dbReference type="InterPro" id="IPR020057">
    <property type="entry name" value="Ribosomal_bL25_b-dom"/>
</dbReference>
<dbReference type="InterPro" id="IPR001021">
    <property type="entry name" value="Ribosomal_bL25_long"/>
</dbReference>
<dbReference type="NCBIfam" id="TIGR00731">
    <property type="entry name" value="bL25_bact_ctc"/>
    <property type="match status" value="1"/>
</dbReference>
<accession>A0A3B0VE83</accession>
<dbReference type="GO" id="GO:0006412">
    <property type="term" value="P:translation"/>
    <property type="evidence" value="ECO:0007669"/>
    <property type="project" value="InterPro"/>
</dbReference>
<dbReference type="HAMAP" id="MF_01334">
    <property type="entry name" value="Ribosomal_bL25_CTC"/>
    <property type="match status" value="1"/>
</dbReference>
<dbReference type="GO" id="GO:0022625">
    <property type="term" value="C:cytosolic large ribosomal subunit"/>
    <property type="evidence" value="ECO:0007669"/>
    <property type="project" value="TreeGrafter"/>
</dbReference>
<dbReference type="PANTHER" id="PTHR33284:SF1">
    <property type="entry name" value="RIBOSOMAL PROTEIN L25_GLN-TRNA SYNTHETASE, ANTI-CODON-BINDING DOMAIN-CONTAINING PROTEIN"/>
    <property type="match status" value="1"/>
</dbReference>
<dbReference type="Gene3D" id="2.170.120.20">
    <property type="entry name" value="Ribosomal protein L25, beta domain"/>
    <property type="match status" value="1"/>
</dbReference>
<evidence type="ECO:0000256" key="1">
    <source>
        <dbReference type="ARBA" id="ARBA00022730"/>
    </source>
</evidence>
<keyword evidence="2" id="KW-0694">RNA-binding</keyword>